<reference evidence="1" key="1">
    <citation type="submission" date="2020-08" db="EMBL/GenBank/DDBJ databases">
        <title>Winogradskyella ouciana sp. nov., isolated from the hadal seawater of the Mariana Trench.</title>
        <authorList>
            <person name="He X."/>
        </authorList>
    </citation>
    <scope>NUCLEOTIDE SEQUENCE [LARGE SCALE GENOMIC DNA]</scope>
    <source>
        <strain evidence="1">KCTC 52348</strain>
    </source>
</reference>
<dbReference type="Proteomes" id="UP000533900">
    <property type="component" value="Unassembled WGS sequence"/>
</dbReference>
<protein>
    <submittedName>
        <fullName evidence="1">Uncharacterized protein</fullName>
    </submittedName>
</protein>
<proteinExistence type="predicted"/>
<dbReference type="EMBL" id="JACLCP010000004">
    <property type="protein sequence ID" value="MBC2846061.1"/>
    <property type="molecule type" value="Genomic_DNA"/>
</dbReference>
<comment type="caution">
    <text evidence="1">The sequence shown here is derived from an EMBL/GenBank/DDBJ whole genome shotgun (WGS) entry which is preliminary data.</text>
</comment>
<keyword evidence="2" id="KW-1185">Reference proteome</keyword>
<name>A0A842IT36_9FLAO</name>
<organism evidence="1 2">
    <name type="scientific">Winogradskyella flava</name>
    <dbReference type="NCBI Taxonomy" id="1884876"/>
    <lineage>
        <taxon>Bacteria</taxon>
        <taxon>Pseudomonadati</taxon>
        <taxon>Bacteroidota</taxon>
        <taxon>Flavobacteriia</taxon>
        <taxon>Flavobacteriales</taxon>
        <taxon>Flavobacteriaceae</taxon>
        <taxon>Winogradskyella</taxon>
    </lineage>
</organism>
<evidence type="ECO:0000313" key="1">
    <source>
        <dbReference type="EMBL" id="MBC2846061.1"/>
    </source>
</evidence>
<sequence>MNSWYDLTLHVKSLPYGRNVNRSDVSLVWKEQKGTCSSKHAFLKHVADLNNLPNIELILCMYKMNSINTAKIGSVLSDNQLNYIPEAHCYIKINEERFDYTSINSDFSKIKSDILLEKDIEPHQVADFKVQFHKSYLKDWIVDRSIPLNFDRIWEIREQCIANLSA</sequence>
<evidence type="ECO:0000313" key="2">
    <source>
        <dbReference type="Proteomes" id="UP000533900"/>
    </source>
</evidence>
<accession>A0A842IT36</accession>
<gene>
    <name evidence="1" type="ORF">H7F21_13220</name>
</gene>
<dbReference type="AlphaFoldDB" id="A0A842IT36"/>